<evidence type="ECO:0000313" key="2">
    <source>
        <dbReference type="EMBL" id="SFC68784.1"/>
    </source>
</evidence>
<dbReference type="Pfam" id="PF13460">
    <property type="entry name" value="NAD_binding_10"/>
    <property type="match status" value="1"/>
</dbReference>
<keyword evidence="3" id="KW-1185">Reference proteome</keyword>
<organism evidence="2 3">
    <name type="scientific">Flexibacter flexilis DSM 6793</name>
    <dbReference type="NCBI Taxonomy" id="927664"/>
    <lineage>
        <taxon>Bacteria</taxon>
        <taxon>Pseudomonadati</taxon>
        <taxon>Bacteroidota</taxon>
        <taxon>Cytophagia</taxon>
        <taxon>Cytophagales</taxon>
        <taxon>Flexibacteraceae</taxon>
        <taxon>Flexibacter</taxon>
    </lineage>
</organism>
<evidence type="ECO:0000313" key="3">
    <source>
        <dbReference type="Proteomes" id="UP000199514"/>
    </source>
</evidence>
<dbReference type="RefSeq" id="WP_091513924.1">
    <property type="nucleotide sequence ID" value="NZ_FOLE01000008.1"/>
</dbReference>
<feature type="domain" description="NAD(P)-binding" evidence="1">
    <location>
        <begin position="7"/>
        <end position="124"/>
    </location>
</feature>
<dbReference type="AlphaFoldDB" id="A0A1I1L6U5"/>
<dbReference type="EMBL" id="FOLE01000008">
    <property type="protein sequence ID" value="SFC68784.1"/>
    <property type="molecule type" value="Genomic_DNA"/>
</dbReference>
<sequence length="300" mass="32992">MKIVVTGSLGNISKPLAISLVEKGHEVTVVSSQPERQSEIESIGAKAAIGTMLDVDFLTQTFAGADLVYSMVTHGKNAFFEQQTDVVALLTQIGANYKQAIEKSGVKKVIHLSSIGADRPQGNGILVFHYNIEQLLSQLPDEVAVKFMRPMGFYYNMLAYIPSIKANGTIISNYGGDEVEPWVSPLDIAATIAEEVELPFVGKSFRYIASDEVSPNEATTILGNAIEMPDLKRVVVSDEQMLQRMIGIGMNPETAKGFVEMNASIRTRKIYEHYYQHHPVLGKVKLSDFAKDFALAFKQS</sequence>
<dbReference type="OrthoDB" id="2149806at2"/>
<proteinExistence type="predicted"/>
<accession>A0A1I1L6U5</accession>
<dbReference type="Gene3D" id="3.90.25.10">
    <property type="entry name" value="UDP-galactose 4-epimerase, domain 1"/>
    <property type="match status" value="1"/>
</dbReference>
<name>A0A1I1L6U5_9BACT</name>
<evidence type="ECO:0000259" key="1">
    <source>
        <dbReference type="Pfam" id="PF13460"/>
    </source>
</evidence>
<dbReference type="STRING" id="927664.SAMN05421780_10893"/>
<dbReference type="InterPro" id="IPR051604">
    <property type="entry name" value="Ergot_Alk_Oxidoreductase"/>
</dbReference>
<reference evidence="2 3" key="1">
    <citation type="submission" date="2016-10" db="EMBL/GenBank/DDBJ databases">
        <authorList>
            <person name="de Groot N.N."/>
        </authorList>
    </citation>
    <scope>NUCLEOTIDE SEQUENCE [LARGE SCALE GENOMIC DNA]</scope>
    <source>
        <strain evidence="2 3">DSM 6793</strain>
    </source>
</reference>
<protein>
    <submittedName>
        <fullName evidence="2">Uncharacterized conserved protein YbjT, contains NAD(P)-binding and DUF2867 domains</fullName>
    </submittedName>
</protein>
<dbReference type="InterPro" id="IPR036291">
    <property type="entry name" value="NAD(P)-bd_dom_sf"/>
</dbReference>
<dbReference type="Gene3D" id="3.40.50.720">
    <property type="entry name" value="NAD(P)-binding Rossmann-like Domain"/>
    <property type="match status" value="1"/>
</dbReference>
<dbReference type="PANTHER" id="PTHR43162">
    <property type="match status" value="1"/>
</dbReference>
<dbReference type="InterPro" id="IPR016040">
    <property type="entry name" value="NAD(P)-bd_dom"/>
</dbReference>
<gene>
    <name evidence="2" type="ORF">SAMN05421780_10893</name>
</gene>
<dbReference type="Proteomes" id="UP000199514">
    <property type="component" value="Unassembled WGS sequence"/>
</dbReference>
<dbReference type="PANTHER" id="PTHR43162:SF1">
    <property type="entry name" value="PRESTALK A DIFFERENTIATION PROTEIN A"/>
    <property type="match status" value="1"/>
</dbReference>
<dbReference type="SUPFAM" id="SSF51735">
    <property type="entry name" value="NAD(P)-binding Rossmann-fold domains"/>
    <property type="match status" value="1"/>
</dbReference>